<accession>A0A242WA82</accession>
<name>A0A242WA82_BACTU</name>
<proteinExistence type="predicted"/>
<dbReference type="AlphaFoldDB" id="A0A242WA82"/>
<dbReference type="Proteomes" id="UP000195152">
    <property type="component" value="Unassembled WGS sequence"/>
</dbReference>
<comment type="caution">
    <text evidence="1">The sequence shown here is derived from an EMBL/GenBank/DDBJ whole genome shotgun (WGS) entry which is preliminary data.</text>
</comment>
<sequence>MILRDSEEITLMLDTLYSLKVINAFVNNGVKKEAFKHFNLIYEYGHSSDESHEVFLQGIIGLLKERFVIDITECFYAANPSDLDFKNLIQSAHQKYSLNLLDVQRIIGSFLRGYCLWSEIKESNCEELKKLKDIKIDGLKIVNINKIIIFYLDEHYVYDDTLSSTAHTFCEEWMGVFQ</sequence>
<dbReference type="EMBL" id="NFCF01000063">
    <property type="protein sequence ID" value="OTW50760.1"/>
    <property type="molecule type" value="Genomic_DNA"/>
</dbReference>
<protein>
    <submittedName>
        <fullName evidence="1">Uncharacterized protein</fullName>
    </submittedName>
</protein>
<dbReference type="RefSeq" id="WP_000603269.1">
    <property type="nucleotide sequence ID" value="NZ_NFCF01000063.1"/>
</dbReference>
<reference evidence="1 2" key="1">
    <citation type="submission" date="2016-10" db="EMBL/GenBank/DDBJ databases">
        <title>Comparative genomics of Bacillus thuringiensis reveals a path to pathogens against multiple invertebrate hosts.</title>
        <authorList>
            <person name="Zheng J."/>
            <person name="Gao Q."/>
            <person name="Liu H."/>
            <person name="Peng D."/>
            <person name="Ruan L."/>
            <person name="Sun M."/>
        </authorList>
    </citation>
    <scope>NUCLEOTIDE SEQUENCE [LARGE SCALE GENOMIC DNA]</scope>
    <source>
        <strain evidence="1">BGSC 4AC1</strain>
    </source>
</reference>
<evidence type="ECO:0000313" key="1">
    <source>
        <dbReference type="EMBL" id="OTW50760.1"/>
    </source>
</evidence>
<organism evidence="1 2">
    <name type="scientific">Bacillus thuringiensis serovar mexicanensis</name>
    <dbReference type="NCBI Taxonomy" id="180868"/>
    <lineage>
        <taxon>Bacteria</taxon>
        <taxon>Bacillati</taxon>
        <taxon>Bacillota</taxon>
        <taxon>Bacilli</taxon>
        <taxon>Bacillales</taxon>
        <taxon>Bacillaceae</taxon>
        <taxon>Bacillus</taxon>
        <taxon>Bacillus cereus group</taxon>
    </lineage>
</organism>
<evidence type="ECO:0000313" key="2">
    <source>
        <dbReference type="Proteomes" id="UP000195152"/>
    </source>
</evidence>
<gene>
    <name evidence="1" type="ORF">BK699_09405</name>
</gene>